<sequence length="152" mass="17276">MKSVMKHNRTLYESVFQHLNPQRSEQIPKSTLQIAAARLGIDVSQAQVDYVLKLAFNSQSALNEAEFCQFLYILDNAKLDDDTVILFCAADLDFSGSVDLVEMKKILQKVGYKFSSSDITQLFNDVKDNEDGTVSFEMFGEVVKQLQEYFPK</sequence>
<dbReference type="Gene3D" id="1.10.238.10">
    <property type="entry name" value="EF-hand"/>
    <property type="match status" value="1"/>
</dbReference>
<evidence type="ECO:0000313" key="2">
    <source>
        <dbReference type="Proteomes" id="UP001642409"/>
    </source>
</evidence>
<dbReference type="EMBL" id="CAXDID020000103">
    <property type="protein sequence ID" value="CAL6027109.1"/>
    <property type="molecule type" value="Genomic_DNA"/>
</dbReference>
<evidence type="ECO:0000313" key="1">
    <source>
        <dbReference type="EMBL" id="CAL6027109.1"/>
    </source>
</evidence>
<gene>
    <name evidence="1" type="ORF">HINF_LOCUS31170</name>
</gene>
<keyword evidence="2" id="KW-1185">Reference proteome</keyword>
<name>A0ABP1IZF1_9EUKA</name>
<reference evidence="1 2" key="1">
    <citation type="submission" date="2024-07" db="EMBL/GenBank/DDBJ databases">
        <authorList>
            <person name="Akdeniz Z."/>
        </authorList>
    </citation>
    <scope>NUCLEOTIDE SEQUENCE [LARGE SCALE GENOMIC DNA]</scope>
</reference>
<dbReference type="SUPFAM" id="SSF47473">
    <property type="entry name" value="EF-hand"/>
    <property type="match status" value="1"/>
</dbReference>
<accession>A0ABP1IZF1</accession>
<proteinExistence type="predicted"/>
<dbReference type="InterPro" id="IPR011992">
    <property type="entry name" value="EF-hand-dom_pair"/>
</dbReference>
<organism evidence="1 2">
    <name type="scientific">Hexamita inflata</name>
    <dbReference type="NCBI Taxonomy" id="28002"/>
    <lineage>
        <taxon>Eukaryota</taxon>
        <taxon>Metamonada</taxon>
        <taxon>Diplomonadida</taxon>
        <taxon>Hexamitidae</taxon>
        <taxon>Hexamitinae</taxon>
        <taxon>Hexamita</taxon>
    </lineage>
</organism>
<protein>
    <submittedName>
        <fullName evidence="1">EF_hand domain-containing protein</fullName>
    </submittedName>
</protein>
<comment type="caution">
    <text evidence="1">The sequence shown here is derived from an EMBL/GenBank/DDBJ whole genome shotgun (WGS) entry which is preliminary data.</text>
</comment>
<dbReference type="Proteomes" id="UP001642409">
    <property type="component" value="Unassembled WGS sequence"/>
</dbReference>